<proteinExistence type="predicted"/>
<organism evidence="2 3">
    <name type="scientific">Phyllobacterium leguminum</name>
    <dbReference type="NCBI Taxonomy" id="314237"/>
    <lineage>
        <taxon>Bacteria</taxon>
        <taxon>Pseudomonadati</taxon>
        <taxon>Pseudomonadota</taxon>
        <taxon>Alphaproteobacteria</taxon>
        <taxon>Hyphomicrobiales</taxon>
        <taxon>Phyllobacteriaceae</taxon>
        <taxon>Phyllobacterium</taxon>
    </lineage>
</organism>
<dbReference type="AlphaFoldDB" id="A0A318T9Q7"/>
<name>A0A318T9Q7_9HYPH</name>
<keyword evidence="1" id="KW-0812">Transmembrane</keyword>
<dbReference type="EMBL" id="QJTF01000003">
    <property type="protein sequence ID" value="PYE89619.1"/>
    <property type="molecule type" value="Genomic_DNA"/>
</dbReference>
<gene>
    <name evidence="2" type="ORF">C7477_103127</name>
</gene>
<keyword evidence="1" id="KW-0472">Membrane</keyword>
<feature type="transmembrane region" description="Helical" evidence="1">
    <location>
        <begin position="12"/>
        <end position="33"/>
    </location>
</feature>
<reference evidence="2 3" key="1">
    <citation type="submission" date="2018-06" db="EMBL/GenBank/DDBJ databases">
        <title>Genomic Encyclopedia of Type Strains, Phase III (KMG-III): the genomes of soil and plant-associated and newly described type strains.</title>
        <authorList>
            <person name="Whitman W."/>
        </authorList>
    </citation>
    <scope>NUCLEOTIDE SEQUENCE [LARGE SCALE GENOMIC DNA]</scope>
    <source>
        <strain evidence="2 3">ORS 1419</strain>
    </source>
</reference>
<evidence type="ECO:0000313" key="2">
    <source>
        <dbReference type="EMBL" id="PYE89619.1"/>
    </source>
</evidence>
<keyword evidence="3" id="KW-1185">Reference proteome</keyword>
<evidence type="ECO:0000313" key="3">
    <source>
        <dbReference type="Proteomes" id="UP000247454"/>
    </source>
</evidence>
<accession>A0A318T9Q7</accession>
<comment type="caution">
    <text evidence="2">The sequence shown here is derived from an EMBL/GenBank/DDBJ whole genome shotgun (WGS) entry which is preliminary data.</text>
</comment>
<sequence>MIDGPTRSIHIITVLFVYLAVALLVAVPAIAWLRG</sequence>
<dbReference type="Proteomes" id="UP000247454">
    <property type="component" value="Unassembled WGS sequence"/>
</dbReference>
<keyword evidence="1" id="KW-1133">Transmembrane helix</keyword>
<evidence type="ECO:0000256" key="1">
    <source>
        <dbReference type="SAM" id="Phobius"/>
    </source>
</evidence>
<protein>
    <submittedName>
        <fullName evidence="2">Uncharacterized protein</fullName>
    </submittedName>
</protein>